<proteinExistence type="predicted"/>
<evidence type="ECO:0000313" key="3">
    <source>
        <dbReference type="Proteomes" id="UP000221247"/>
    </source>
</evidence>
<dbReference type="GeneID" id="54981558"/>
<organism evidence="2 3">
    <name type="scientific">Synechococcus phage Bellamy</name>
    <dbReference type="NCBI Taxonomy" id="2023996"/>
    <lineage>
        <taxon>Viruses</taxon>
        <taxon>Duplodnaviria</taxon>
        <taxon>Heunggongvirae</taxon>
        <taxon>Uroviricota</taxon>
        <taxon>Caudoviricetes</taxon>
        <taxon>Pantevenvirales</taxon>
        <taxon>Kyanoviridae</taxon>
        <taxon>Bellamyvirus</taxon>
        <taxon>Bellamyvirus bellamy</taxon>
    </lineage>
</organism>
<feature type="domain" description="Glycosyl transferase family 25" evidence="1">
    <location>
        <begin position="18"/>
        <end position="170"/>
    </location>
</feature>
<reference evidence="2 3" key="1">
    <citation type="submission" date="2017-06" db="EMBL/GenBank/DDBJ databases">
        <authorList>
            <person name="Kim H.J."/>
            <person name="Triplett B.A."/>
        </authorList>
    </citation>
    <scope>NUCLEOTIDE SEQUENCE [LARGE SCALE GENOMIC DNA]</scope>
</reference>
<keyword evidence="3" id="KW-1185">Reference proteome</keyword>
<dbReference type="Pfam" id="PF01755">
    <property type="entry name" value="Glyco_transf_25"/>
    <property type="match status" value="1"/>
</dbReference>
<protein>
    <submittedName>
        <fullName evidence="2">Glycosyltransferase</fullName>
    </submittedName>
</protein>
<dbReference type="CDD" id="cd06532">
    <property type="entry name" value="Glyco_transf_25"/>
    <property type="match status" value="1"/>
</dbReference>
<name>A0A222YYX2_9CAUD</name>
<gene>
    <name evidence="2" type="primary">228</name>
    <name evidence="2" type="ORF">PBI_BELLAMY_228</name>
</gene>
<dbReference type="InterPro" id="IPR002654">
    <property type="entry name" value="Glyco_trans_25"/>
</dbReference>
<accession>A0A222YYX2</accession>
<keyword evidence="2" id="KW-0808">Transferase</keyword>
<evidence type="ECO:0000259" key="1">
    <source>
        <dbReference type="Pfam" id="PF01755"/>
    </source>
</evidence>
<dbReference type="Proteomes" id="UP000221247">
    <property type="component" value="Segment"/>
</dbReference>
<evidence type="ECO:0000313" key="2">
    <source>
        <dbReference type="EMBL" id="ASR76264.1"/>
    </source>
</evidence>
<dbReference type="GO" id="GO:0016740">
    <property type="term" value="F:transferase activity"/>
    <property type="evidence" value="ECO:0007669"/>
    <property type="project" value="UniProtKB-KW"/>
</dbReference>
<dbReference type="EMBL" id="MF351863">
    <property type="protein sequence ID" value="ASR76264.1"/>
    <property type="molecule type" value="Genomic_DNA"/>
</dbReference>
<dbReference type="KEGG" id="vg:54981558"/>
<dbReference type="RefSeq" id="YP_009791377.1">
    <property type="nucleotide sequence ID" value="NC_047838.1"/>
</dbReference>
<sequence>MTELDRNKSAYKLQNFGPVYCINLDDQEDRWEYMENQFKYWEVTDYHRISAYDGRDDDLSDILTGRYPTNMLTGEIGCTTSHLRAMKHFLETSDSPYAIMMEDDCDLDIVRFWNFTWDDLYAQFPYDWDVVQLAIICTGDLHVKLHKRFVNDFSTACYVISRYHAEKLVRLHCRGEKYKLDQGVKPRPVADDLIYNSGNTFAIPLLMYKIELGSSIHEDHIDAFHRGNHEALWNYWSQHGANVDIADYMNYDPYLGRITENSAAQRAKEAQEAENPSA</sequence>